<dbReference type="EMBL" id="CP016027">
    <property type="protein sequence ID" value="ANJ66904.1"/>
    <property type="molecule type" value="Genomic_DNA"/>
</dbReference>
<sequence length="297" mass="33432">MSVKHPVVAVTGSSGAGTTTVKRAFEHIFHRENLTPVVIEGDSFHSLSRMEFREAVKKAEASGNFSFSHFGPEANHFDKLGELFKTYGESGTGKKRYYIHSDQEAVEHNARLNTNLKPGEFTPWEDIPAGTDLLFYEGLHGLVKTDAVDIASHVDLGVGVVPIVNLEWIQKIFRDNAERGYSAEATVDTILRRMPDYINYITPQFSNTDINFQRVPTVDTSNPFITRDIPTPDESFVIIRFREPEKAGADFPFLLNMIPNSFMSRYNTIVVPGGKMSYAMDLILTPMIHRMIEKRNG</sequence>
<dbReference type="EC" id="2.7.1.19" evidence="2 8"/>
<keyword evidence="4" id="KW-0547">Nucleotide-binding</keyword>
<evidence type="ECO:0000256" key="7">
    <source>
        <dbReference type="ARBA" id="ARBA00047663"/>
    </source>
</evidence>
<keyword evidence="11" id="KW-1185">Reference proteome</keyword>
<dbReference type="STRING" id="1860122.A9404_05485"/>
<evidence type="ECO:0000256" key="8">
    <source>
        <dbReference type="RuleBase" id="RU004082"/>
    </source>
</evidence>
<dbReference type="InterPro" id="IPR027417">
    <property type="entry name" value="P-loop_NTPase"/>
</dbReference>
<dbReference type="OrthoDB" id="9773443at2"/>
<dbReference type="Gene3D" id="3.40.50.300">
    <property type="entry name" value="P-loop containing nucleotide triphosphate hydrolases"/>
    <property type="match status" value="1"/>
</dbReference>
<evidence type="ECO:0000256" key="1">
    <source>
        <dbReference type="ARBA" id="ARBA00009719"/>
    </source>
</evidence>
<dbReference type="SUPFAM" id="SSF52540">
    <property type="entry name" value="P-loop containing nucleoside triphosphate hydrolases"/>
    <property type="match status" value="1"/>
</dbReference>
<evidence type="ECO:0000256" key="2">
    <source>
        <dbReference type="ARBA" id="ARBA00012042"/>
    </source>
</evidence>
<dbReference type="GO" id="GO:0008974">
    <property type="term" value="F:phosphoribulokinase activity"/>
    <property type="evidence" value="ECO:0007669"/>
    <property type="project" value="UniProtKB-EC"/>
</dbReference>
<dbReference type="Pfam" id="PF00485">
    <property type="entry name" value="PRK"/>
    <property type="match status" value="1"/>
</dbReference>
<dbReference type="InterPro" id="IPR006082">
    <property type="entry name" value="PRK"/>
</dbReference>
<proteinExistence type="inferred from homology"/>
<dbReference type="RefSeq" id="WP_066099266.1">
    <property type="nucleotide sequence ID" value="NZ_CP016027.1"/>
</dbReference>
<dbReference type="PROSITE" id="PS00567">
    <property type="entry name" value="PHOSPHORIBULOKINASE"/>
    <property type="match status" value="1"/>
</dbReference>
<dbReference type="Proteomes" id="UP000078596">
    <property type="component" value="Chromosome"/>
</dbReference>
<evidence type="ECO:0000256" key="6">
    <source>
        <dbReference type="ARBA" id="ARBA00022840"/>
    </source>
</evidence>
<dbReference type="PRINTS" id="PR00478">
    <property type="entry name" value="PHRIBLKINASE"/>
</dbReference>
<keyword evidence="6" id="KW-0067">ATP-binding</keyword>
<accession>A0A191ZG96</accession>
<evidence type="ECO:0000256" key="3">
    <source>
        <dbReference type="ARBA" id="ARBA00022679"/>
    </source>
</evidence>
<protein>
    <recommendedName>
        <fullName evidence="2 8">Phosphoribulokinase</fullName>
        <ecNumber evidence="2 8">2.7.1.19</ecNumber>
    </recommendedName>
</protein>
<dbReference type="InterPro" id="IPR006083">
    <property type="entry name" value="PRK/URK"/>
</dbReference>
<keyword evidence="5 10" id="KW-0418">Kinase</keyword>
<feature type="domain" description="Phosphoribulokinase/uridine kinase" evidence="9">
    <location>
        <begin position="7"/>
        <end position="221"/>
    </location>
</feature>
<dbReference type="AlphaFoldDB" id="A0A191ZG96"/>
<dbReference type="NCBIfam" id="NF011997">
    <property type="entry name" value="PRK15453.1"/>
    <property type="match status" value="1"/>
</dbReference>
<organism evidence="10 11">
    <name type="scientific">Halothiobacillus diazotrophicus</name>
    <dbReference type="NCBI Taxonomy" id="1860122"/>
    <lineage>
        <taxon>Bacteria</taxon>
        <taxon>Pseudomonadati</taxon>
        <taxon>Pseudomonadota</taxon>
        <taxon>Gammaproteobacteria</taxon>
        <taxon>Chromatiales</taxon>
        <taxon>Halothiobacillaceae</taxon>
        <taxon>Halothiobacillus</taxon>
    </lineage>
</organism>
<dbReference type="GO" id="GO:0005524">
    <property type="term" value="F:ATP binding"/>
    <property type="evidence" value="ECO:0007669"/>
    <property type="project" value="UniProtKB-KW"/>
</dbReference>
<name>A0A191ZG96_9GAMM</name>
<evidence type="ECO:0000313" key="11">
    <source>
        <dbReference type="Proteomes" id="UP000078596"/>
    </source>
</evidence>
<dbReference type="GO" id="GO:0005975">
    <property type="term" value="P:carbohydrate metabolic process"/>
    <property type="evidence" value="ECO:0007669"/>
    <property type="project" value="InterPro"/>
</dbReference>
<dbReference type="KEGG" id="haz:A9404_05485"/>
<evidence type="ECO:0000256" key="4">
    <source>
        <dbReference type="ARBA" id="ARBA00022741"/>
    </source>
</evidence>
<keyword evidence="3" id="KW-0808">Transferase</keyword>
<evidence type="ECO:0000259" key="9">
    <source>
        <dbReference type="Pfam" id="PF00485"/>
    </source>
</evidence>
<comment type="catalytic activity">
    <reaction evidence="7 8">
        <text>D-ribulose 5-phosphate + ATP = D-ribulose 1,5-bisphosphate + ADP + H(+)</text>
        <dbReference type="Rhea" id="RHEA:19365"/>
        <dbReference type="ChEBI" id="CHEBI:15378"/>
        <dbReference type="ChEBI" id="CHEBI:30616"/>
        <dbReference type="ChEBI" id="CHEBI:57870"/>
        <dbReference type="ChEBI" id="CHEBI:58121"/>
        <dbReference type="ChEBI" id="CHEBI:456216"/>
        <dbReference type="EC" id="2.7.1.19"/>
    </reaction>
</comment>
<evidence type="ECO:0000313" key="10">
    <source>
        <dbReference type="EMBL" id="ANJ66904.1"/>
    </source>
</evidence>
<reference evidence="10 11" key="1">
    <citation type="submission" date="2016-06" db="EMBL/GenBank/DDBJ databases">
        <title>Insight into the functional genes involving in sulfur oxidation in Pearl River water.</title>
        <authorList>
            <person name="Luo J."/>
            <person name="Tan X."/>
            <person name="Lin W."/>
        </authorList>
    </citation>
    <scope>NUCLEOTIDE SEQUENCE [LARGE SCALE GENOMIC DNA]</scope>
    <source>
        <strain evidence="10 11">LS2</strain>
    </source>
</reference>
<comment type="similarity">
    <text evidence="1 8">Belongs to the phosphoribulokinase family.</text>
</comment>
<gene>
    <name evidence="10" type="ORF">A9404_05485</name>
</gene>
<evidence type="ECO:0000256" key="5">
    <source>
        <dbReference type="ARBA" id="ARBA00022777"/>
    </source>
</evidence>